<organism evidence="1">
    <name type="scientific">Magallana gigas</name>
    <name type="common">Pacific oyster</name>
    <name type="synonym">Crassostrea gigas</name>
    <dbReference type="NCBI Taxonomy" id="29159"/>
    <lineage>
        <taxon>Eukaryota</taxon>
        <taxon>Metazoa</taxon>
        <taxon>Spiralia</taxon>
        <taxon>Lophotrochozoa</taxon>
        <taxon>Mollusca</taxon>
        <taxon>Bivalvia</taxon>
        <taxon>Autobranchia</taxon>
        <taxon>Pteriomorphia</taxon>
        <taxon>Ostreida</taxon>
        <taxon>Ostreoidea</taxon>
        <taxon>Ostreidae</taxon>
        <taxon>Magallana</taxon>
    </lineage>
</organism>
<gene>
    <name evidence="1" type="ORF">CGI_10013135</name>
</gene>
<dbReference type="InParanoid" id="K1QD92"/>
<reference evidence="1" key="1">
    <citation type="journal article" date="2012" name="Nature">
        <title>The oyster genome reveals stress adaptation and complexity of shell formation.</title>
        <authorList>
            <person name="Zhang G."/>
            <person name="Fang X."/>
            <person name="Guo X."/>
            <person name="Li L."/>
            <person name="Luo R."/>
            <person name="Xu F."/>
            <person name="Yang P."/>
            <person name="Zhang L."/>
            <person name="Wang X."/>
            <person name="Qi H."/>
            <person name="Xiong Z."/>
            <person name="Que H."/>
            <person name="Xie Y."/>
            <person name="Holland P.W."/>
            <person name="Paps J."/>
            <person name="Zhu Y."/>
            <person name="Wu F."/>
            <person name="Chen Y."/>
            <person name="Wang J."/>
            <person name="Peng C."/>
            <person name="Meng J."/>
            <person name="Yang L."/>
            <person name="Liu J."/>
            <person name="Wen B."/>
            <person name="Zhang N."/>
            <person name="Huang Z."/>
            <person name="Zhu Q."/>
            <person name="Feng Y."/>
            <person name="Mount A."/>
            <person name="Hedgecock D."/>
            <person name="Xu Z."/>
            <person name="Liu Y."/>
            <person name="Domazet-Loso T."/>
            <person name="Du Y."/>
            <person name="Sun X."/>
            <person name="Zhang S."/>
            <person name="Liu B."/>
            <person name="Cheng P."/>
            <person name="Jiang X."/>
            <person name="Li J."/>
            <person name="Fan D."/>
            <person name="Wang W."/>
            <person name="Fu W."/>
            <person name="Wang T."/>
            <person name="Wang B."/>
            <person name="Zhang J."/>
            <person name="Peng Z."/>
            <person name="Li Y."/>
            <person name="Li N."/>
            <person name="Wang J."/>
            <person name="Chen M."/>
            <person name="He Y."/>
            <person name="Tan F."/>
            <person name="Song X."/>
            <person name="Zheng Q."/>
            <person name="Huang R."/>
            <person name="Yang H."/>
            <person name="Du X."/>
            <person name="Chen L."/>
            <person name="Yang M."/>
            <person name="Gaffney P.M."/>
            <person name="Wang S."/>
            <person name="Luo L."/>
            <person name="She Z."/>
            <person name="Ming Y."/>
            <person name="Huang W."/>
            <person name="Zhang S."/>
            <person name="Huang B."/>
            <person name="Zhang Y."/>
            <person name="Qu T."/>
            <person name="Ni P."/>
            <person name="Miao G."/>
            <person name="Wang J."/>
            <person name="Wang Q."/>
            <person name="Steinberg C.E."/>
            <person name="Wang H."/>
            <person name="Li N."/>
            <person name="Qian L."/>
            <person name="Zhang G."/>
            <person name="Li Y."/>
            <person name="Yang H."/>
            <person name="Liu X."/>
            <person name="Wang J."/>
            <person name="Yin Y."/>
            <person name="Wang J."/>
        </authorList>
    </citation>
    <scope>NUCLEOTIDE SEQUENCE [LARGE SCALE GENOMIC DNA]</scope>
    <source>
        <strain evidence="1">05x7-T-G4-1.051#20</strain>
    </source>
</reference>
<protein>
    <submittedName>
        <fullName evidence="1">Uncharacterized protein</fullName>
    </submittedName>
</protein>
<evidence type="ECO:0000313" key="1">
    <source>
        <dbReference type="EMBL" id="EKC31943.1"/>
    </source>
</evidence>
<dbReference type="HOGENOM" id="CLU_1257162_0_0_1"/>
<name>K1QD92_MAGGI</name>
<accession>K1QD92</accession>
<proteinExistence type="predicted"/>
<dbReference type="AlphaFoldDB" id="K1QD92"/>
<sequence length="220" mass="25509">MSRFGSQQFIIITLNGDMKHCYNLVISLTHGEEDTKFINLSNKLTKDDRTEIFKSHFTTFTQNKDFSKVKHLALANNEHSLGYPEICALFSRCAAFQNICPILFSSRPLHYLKSHFEEMHESKDNEKFLLLVYMSMNQMEIDITAPNETLFEILRSCSCGTNYCPEYITGSYNLDVVPCNESTRSCPDKKIRGDVKKVIHCFYNLLQMSLSTNQRRLMKE</sequence>
<dbReference type="EMBL" id="JH818855">
    <property type="protein sequence ID" value="EKC31943.1"/>
    <property type="molecule type" value="Genomic_DNA"/>
</dbReference>